<protein>
    <submittedName>
        <fullName evidence="2">Uncharacterized protein</fullName>
    </submittedName>
</protein>
<organism evidence="2 3">
    <name type="scientific">Pristionchus fissidentatus</name>
    <dbReference type="NCBI Taxonomy" id="1538716"/>
    <lineage>
        <taxon>Eukaryota</taxon>
        <taxon>Metazoa</taxon>
        <taxon>Ecdysozoa</taxon>
        <taxon>Nematoda</taxon>
        <taxon>Chromadorea</taxon>
        <taxon>Rhabditida</taxon>
        <taxon>Rhabditina</taxon>
        <taxon>Diplogasteromorpha</taxon>
        <taxon>Diplogasteroidea</taxon>
        <taxon>Neodiplogasteridae</taxon>
        <taxon>Pristionchus</taxon>
    </lineage>
</organism>
<dbReference type="AlphaFoldDB" id="A0AAV5WHE2"/>
<sequence length="273" mass="31413">QRIKCALVSLEFERIQALEDDEEREAPIRDAIYALIQSLHLTFQKFTKIGDQSDASIVEECRRRIHELSGKSNDVLFIVISQALDVMSLMHKPDSDARRIQRSLVSLEFERVQSLENDEQREIPLRDATYGLIHCLHLTLEQLEKIKDHPNVKEEKQEEGLIMTKDECREAALDSVNNPSVRALPIDLIEKSTMPSLNKIPKPNTIDPAVKEEDPFGFISDELNYPAYELNNEDTEFVTEGEKYDDMHNSARPLETSRKTREISSKVIDYTES</sequence>
<reference evidence="2" key="1">
    <citation type="submission" date="2023-10" db="EMBL/GenBank/DDBJ databases">
        <title>Genome assembly of Pristionchus species.</title>
        <authorList>
            <person name="Yoshida K."/>
            <person name="Sommer R.J."/>
        </authorList>
    </citation>
    <scope>NUCLEOTIDE SEQUENCE</scope>
    <source>
        <strain evidence="2">RS5133</strain>
    </source>
</reference>
<keyword evidence="3" id="KW-1185">Reference proteome</keyword>
<evidence type="ECO:0000313" key="3">
    <source>
        <dbReference type="Proteomes" id="UP001432322"/>
    </source>
</evidence>
<gene>
    <name evidence="2" type="ORF">PFISCL1PPCAC_21749</name>
</gene>
<evidence type="ECO:0000256" key="1">
    <source>
        <dbReference type="SAM" id="MobiDB-lite"/>
    </source>
</evidence>
<dbReference type="Proteomes" id="UP001432322">
    <property type="component" value="Unassembled WGS sequence"/>
</dbReference>
<dbReference type="EMBL" id="BTSY01000005">
    <property type="protein sequence ID" value="GMT30452.1"/>
    <property type="molecule type" value="Genomic_DNA"/>
</dbReference>
<evidence type="ECO:0000313" key="2">
    <source>
        <dbReference type="EMBL" id="GMT30452.1"/>
    </source>
</evidence>
<feature type="compositionally biased region" description="Basic and acidic residues" evidence="1">
    <location>
        <begin position="240"/>
        <end position="264"/>
    </location>
</feature>
<accession>A0AAV5WHE2</accession>
<comment type="caution">
    <text evidence="2">The sequence shown here is derived from an EMBL/GenBank/DDBJ whole genome shotgun (WGS) entry which is preliminary data.</text>
</comment>
<feature type="non-terminal residue" evidence="2">
    <location>
        <position position="1"/>
    </location>
</feature>
<proteinExistence type="predicted"/>
<feature type="non-terminal residue" evidence="2">
    <location>
        <position position="273"/>
    </location>
</feature>
<name>A0AAV5WHE2_9BILA</name>
<feature type="region of interest" description="Disordered" evidence="1">
    <location>
        <begin position="240"/>
        <end position="273"/>
    </location>
</feature>